<proteinExistence type="predicted"/>
<name>A0ABT9MUR2_9ACTN</name>
<dbReference type="RefSeq" id="WP_306830773.1">
    <property type="nucleotide sequence ID" value="NZ_JAUSRA010000001.1"/>
</dbReference>
<dbReference type="Proteomes" id="UP001240984">
    <property type="component" value="Unassembled WGS sequence"/>
</dbReference>
<reference evidence="2 3" key="1">
    <citation type="submission" date="2023-07" db="EMBL/GenBank/DDBJ databases">
        <title>Sequencing the genomes of 1000 actinobacteria strains.</title>
        <authorList>
            <person name="Klenk H.-P."/>
        </authorList>
    </citation>
    <scope>NUCLEOTIDE SEQUENCE [LARGE SCALE GENOMIC DNA]</scope>
    <source>
        <strain evidence="2 3">DSM 44710</strain>
    </source>
</reference>
<evidence type="ECO:0000313" key="2">
    <source>
        <dbReference type="EMBL" id="MDP9795174.1"/>
    </source>
</evidence>
<sequence>MLPVTESTLVVRTDFTDSDAWTRVCRAVAEPPGGDLVRAAFTFVDDFAFSGLSPSRALERVPHGPSHPMVALADSLTMTSPGLPLLVVDLIDDPGGTFRSAPEVLWHVANNLFVAPGFFHDYVRSVDPDGVYRCGGREGQIKVLSAIASLRGLPFDADDYDFSPVTSPASRPRHR</sequence>
<accession>A0ABT9MUR2</accession>
<dbReference type="Pfam" id="PF21962">
    <property type="entry name" value="DUF6924"/>
    <property type="match status" value="1"/>
</dbReference>
<organism evidence="2 3">
    <name type="scientific">Catenuloplanes nepalensis</name>
    <dbReference type="NCBI Taxonomy" id="587533"/>
    <lineage>
        <taxon>Bacteria</taxon>
        <taxon>Bacillati</taxon>
        <taxon>Actinomycetota</taxon>
        <taxon>Actinomycetes</taxon>
        <taxon>Micromonosporales</taxon>
        <taxon>Micromonosporaceae</taxon>
        <taxon>Catenuloplanes</taxon>
    </lineage>
</organism>
<gene>
    <name evidence="2" type="ORF">J2S43_003686</name>
</gene>
<evidence type="ECO:0000313" key="3">
    <source>
        <dbReference type="Proteomes" id="UP001240984"/>
    </source>
</evidence>
<evidence type="ECO:0000259" key="1">
    <source>
        <dbReference type="Pfam" id="PF21962"/>
    </source>
</evidence>
<dbReference type="EMBL" id="JAUSRA010000001">
    <property type="protein sequence ID" value="MDP9795174.1"/>
    <property type="molecule type" value="Genomic_DNA"/>
</dbReference>
<comment type="caution">
    <text evidence="2">The sequence shown here is derived from an EMBL/GenBank/DDBJ whole genome shotgun (WGS) entry which is preliminary data.</text>
</comment>
<keyword evidence="3" id="KW-1185">Reference proteome</keyword>
<feature type="domain" description="DUF6924" evidence="1">
    <location>
        <begin position="8"/>
        <end position="133"/>
    </location>
</feature>
<protein>
    <recommendedName>
        <fullName evidence="1">DUF6924 domain-containing protein</fullName>
    </recommendedName>
</protein>
<dbReference type="InterPro" id="IPR053832">
    <property type="entry name" value="DUF6924"/>
</dbReference>